<gene>
    <name evidence="2" type="ORF">FH972_012635</name>
</gene>
<dbReference type="PANTHER" id="PTHR34194:SF2">
    <property type="entry name" value="F14J8.16 PROTEIN"/>
    <property type="match status" value="1"/>
</dbReference>
<protein>
    <submittedName>
        <fullName evidence="2">Uncharacterized protein</fullName>
    </submittedName>
</protein>
<dbReference type="OrthoDB" id="298344at2759"/>
<accession>A0A5N6R4L9</accession>
<organism evidence="2 3">
    <name type="scientific">Carpinus fangiana</name>
    <dbReference type="NCBI Taxonomy" id="176857"/>
    <lineage>
        <taxon>Eukaryota</taxon>
        <taxon>Viridiplantae</taxon>
        <taxon>Streptophyta</taxon>
        <taxon>Embryophyta</taxon>
        <taxon>Tracheophyta</taxon>
        <taxon>Spermatophyta</taxon>
        <taxon>Magnoliopsida</taxon>
        <taxon>eudicotyledons</taxon>
        <taxon>Gunneridae</taxon>
        <taxon>Pentapetalae</taxon>
        <taxon>rosids</taxon>
        <taxon>fabids</taxon>
        <taxon>Fagales</taxon>
        <taxon>Betulaceae</taxon>
        <taxon>Carpinus</taxon>
    </lineage>
</organism>
<evidence type="ECO:0000313" key="2">
    <source>
        <dbReference type="EMBL" id="KAE8055816.1"/>
    </source>
</evidence>
<dbReference type="Proteomes" id="UP000327013">
    <property type="component" value="Chromosome 5"/>
</dbReference>
<evidence type="ECO:0000256" key="1">
    <source>
        <dbReference type="SAM" id="MobiDB-lite"/>
    </source>
</evidence>
<dbReference type="AlphaFoldDB" id="A0A5N6R4L9"/>
<dbReference type="EMBL" id="CM017325">
    <property type="protein sequence ID" value="KAE8055816.1"/>
    <property type="molecule type" value="Genomic_DNA"/>
</dbReference>
<feature type="region of interest" description="Disordered" evidence="1">
    <location>
        <begin position="127"/>
        <end position="224"/>
    </location>
</feature>
<name>A0A5N6R4L9_9ROSI</name>
<keyword evidence="3" id="KW-1185">Reference proteome</keyword>
<reference evidence="2 3" key="1">
    <citation type="submission" date="2019-06" db="EMBL/GenBank/DDBJ databases">
        <title>A chromosomal-level reference genome of Carpinus fangiana (Coryloideae, Betulaceae).</title>
        <authorList>
            <person name="Yang X."/>
            <person name="Wang Z."/>
            <person name="Zhang L."/>
            <person name="Hao G."/>
            <person name="Liu J."/>
            <person name="Yang Y."/>
        </authorList>
    </citation>
    <scope>NUCLEOTIDE SEQUENCE [LARGE SCALE GENOMIC DNA]</scope>
    <source>
        <strain evidence="2">Cfa_2016G</strain>
        <tissue evidence="2">Leaf</tissue>
    </source>
</reference>
<dbReference type="PANTHER" id="PTHR34194">
    <property type="entry name" value="F14J8.16 PROTEIN"/>
    <property type="match status" value="1"/>
</dbReference>
<feature type="compositionally biased region" description="Basic and acidic residues" evidence="1">
    <location>
        <begin position="199"/>
        <end position="224"/>
    </location>
</feature>
<proteinExistence type="predicted"/>
<evidence type="ECO:0000313" key="3">
    <source>
        <dbReference type="Proteomes" id="UP000327013"/>
    </source>
</evidence>
<sequence length="495" mass="56992">MSLLFSKRSDHVLDMSQRTLKRSAFGHGNFEPASKEPKMTLNGNCLDDLRIDEDYKKFLYALEKYGKEPEEVEEVEIEEKEEGKKGDDYRDPQYRMFMENLREDGNSYTLQISKQDVMTLCIKYEGEDSRLSGGNGNDLAIPREEDKSNLATPRGETKGNLATPVEDGSASTAKREEDRRNSAIPTSKENRGNLVTPIEEDKGNSAARREEDRRHSVNPREKDWRNAVKTEDAQSLEVPCIELNILKEVKMEMSDPFNSVSHGVDGGSSVNSESYQLLLNRRKLKDIAADILSKSSRSISLEPCLMKGKSLAQNSHFYSPLGQLLTKKKEDILTKRCKQLKRGNNDGENLLHRRKFVTNSAYVHRPLHGKRSIGRGQSQFREELMDTLRMPHRPREYEEMFQKFTIHRQIRRDRQLRGVTKEYDTGVLGKSYREQYPDVAKKIDLVRFDRPKVVNLLRGFFYWLLNLPQEGAFKPWLDSSCLKVVTRDTSSSQIV</sequence>